<feature type="chain" id="PRO_5042076965" evidence="1">
    <location>
        <begin position="20"/>
        <end position="65"/>
    </location>
</feature>
<feature type="signal peptide" evidence="1">
    <location>
        <begin position="1"/>
        <end position="19"/>
    </location>
</feature>
<evidence type="ECO:0000313" key="2">
    <source>
        <dbReference type="EMBL" id="KAJ7322940.1"/>
    </source>
</evidence>
<name>A0AAD6ZHQ6_9AGAR</name>
<keyword evidence="3" id="KW-1185">Reference proteome</keyword>
<accession>A0AAD6ZHQ6</accession>
<proteinExistence type="predicted"/>
<evidence type="ECO:0000256" key="1">
    <source>
        <dbReference type="SAM" id="SignalP"/>
    </source>
</evidence>
<sequence>MKFTIVFSTLLAAITAVSGLAIPDVVSRTDVANGSESARTNGQQEAERAVPVGTANAVIEVSKCD</sequence>
<keyword evidence="1" id="KW-0732">Signal</keyword>
<dbReference type="Proteomes" id="UP001218218">
    <property type="component" value="Unassembled WGS sequence"/>
</dbReference>
<dbReference type="EMBL" id="JARIHO010000048">
    <property type="protein sequence ID" value="KAJ7322940.1"/>
    <property type="molecule type" value="Genomic_DNA"/>
</dbReference>
<gene>
    <name evidence="2" type="ORF">DFH08DRAFT_1085621</name>
</gene>
<evidence type="ECO:0000313" key="3">
    <source>
        <dbReference type="Proteomes" id="UP001218218"/>
    </source>
</evidence>
<dbReference type="AlphaFoldDB" id="A0AAD6ZHQ6"/>
<organism evidence="2 3">
    <name type="scientific">Mycena albidolilacea</name>
    <dbReference type="NCBI Taxonomy" id="1033008"/>
    <lineage>
        <taxon>Eukaryota</taxon>
        <taxon>Fungi</taxon>
        <taxon>Dikarya</taxon>
        <taxon>Basidiomycota</taxon>
        <taxon>Agaricomycotina</taxon>
        <taxon>Agaricomycetes</taxon>
        <taxon>Agaricomycetidae</taxon>
        <taxon>Agaricales</taxon>
        <taxon>Marasmiineae</taxon>
        <taxon>Mycenaceae</taxon>
        <taxon>Mycena</taxon>
    </lineage>
</organism>
<comment type="caution">
    <text evidence="2">The sequence shown here is derived from an EMBL/GenBank/DDBJ whole genome shotgun (WGS) entry which is preliminary data.</text>
</comment>
<protein>
    <submittedName>
        <fullName evidence="2">Uncharacterized protein</fullName>
    </submittedName>
</protein>
<reference evidence="2" key="1">
    <citation type="submission" date="2023-03" db="EMBL/GenBank/DDBJ databases">
        <title>Massive genome expansion in bonnet fungi (Mycena s.s.) driven by repeated elements and novel gene families across ecological guilds.</title>
        <authorList>
            <consortium name="Lawrence Berkeley National Laboratory"/>
            <person name="Harder C.B."/>
            <person name="Miyauchi S."/>
            <person name="Viragh M."/>
            <person name="Kuo A."/>
            <person name="Thoen E."/>
            <person name="Andreopoulos B."/>
            <person name="Lu D."/>
            <person name="Skrede I."/>
            <person name="Drula E."/>
            <person name="Henrissat B."/>
            <person name="Morin E."/>
            <person name="Kohler A."/>
            <person name="Barry K."/>
            <person name="LaButti K."/>
            <person name="Morin E."/>
            <person name="Salamov A."/>
            <person name="Lipzen A."/>
            <person name="Mereny Z."/>
            <person name="Hegedus B."/>
            <person name="Baldrian P."/>
            <person name="Stursova M."/>
            <person name="Weitz H."/>
            <person name="Taylor A."/>
            <person name="Grigoriev I.V."/>
            <person name="Nagy L.G."/>
            <person name="Martin F."/>
            <person name="Kauserud H."/>
        </authorList>
    </citation>
    <scope>NUCLEOTIDE SEQUENCE</scope>
    <source>
        <strain evidence="2">CBHHK002</strain>
    </source>
</reference>